<proteinExistence type="predicted"/>
<sequence>MGSPRTFSTDDADLIERFCIAKAREEFWAFRRYMNPKMKVGWWQREVARELQAFAEKFFAGLRPALAIQAPPQHGKSYQILDFLAWLLGRHSVYPETCGVLAQHEGLREVYASFSDRLGVRANLRLQRIFRSERFQKIFPGFRLPGRSDPELCNRDIIEIPGTEGYFRNTTVAGSITGEGLDLGVVDDPIKGRKDASSPTIRDTAWNWFTDDLFTRFSDFGAFLMILTRWHVDDPLGRLIEAKERGEYPELTVLRYPAVAEEDEPHRQRGEALFPEHKSLEFLLRRKALMLESSWESLYQQAPFVASGDMFPIERFTIIDVMPPRSEITASVRYWDKAGTKDGEGAETSGTLMHRLRDGTFVIEHVAHGRWGALEREQKIKAWTEADGFLTRVFVEQEPGSGGKESAERTIINLAGFIVAADRPTGDKAVRAEPYAAQVQAGAVKLLRGDWNRPFLEEHEQFPNGKLKDMVDSSSGAFVKVVGDAYDLEALAS</sequence>
<feature type="domain" description="Terminase large subunit gp17-like C-terminal" evidence="2">
    <location>
        <begin position="334"/>
        <end position="477"/>
    </location>
</feature>
<dbReference type="Pfam" id="PF03237">
    <property type="entry name" value="Terminase_6N"/>
    <property type="match status" value="1"/>
</dbReference>
<organism evidence="3 4">
    <name type="scientific">Rhodovulum sulfidophilum</name>
    <name type="common">Rhodobacter sulfidophilus</name>
    <dbReference type="NCBI Taxonomy" id="35806"/>
    <lineage>
        <taxon>Bacteria</taxon>
        <taxon>Pseudomonadati</taxon>
        <taxon>Pseudomonadota</taxon>
        <taxon>Alphaproteobacteria</taxon>
        <taxon>Rhodobacterales</taxon>
        <taxon>Paracoccaceae</taxon>
        <taxon>Rhodovulum</taxon>
    </lineage>
</organism>
<reference evidence="3 4" key="1">
    <citation type="submission" date="2017-08" db="EMBL/GenBank/DDBJ databases">
        <title>Infants hospitalized years apart are colonized by the same room-sourced microbial strains.</title>
        <authorList>
            <person name="Brooks B."/>
            <person name="Olm M.R."/>
            <person name="Firek B.A."/>
            <person name="Baker R."/>
            <person name="Thomas B.C."/>
            <person name="Morowitz M.J."/>
            <person name="Banfield J.F."/>
        </authorList>
    </citation>
    <scope>NUCLEOTIDE SEQUENCE [LARGE SCALE GENOMIC DNA]</scope>
    <source>
        <strain evidence="3">S2_005_002_R2_34</strain>
    </source>
</reference>
<dbReference type="EMBL" id="QFPW01000006">
    <property type="protein sequence ID" value="PZQ49742.1"/>
    <property type="molecule type" value="Genomic_DNA"/>
</dbReference>
<evidence type="ECO:0000313" key="3">
    <source>
        <dbReference type="EMBL" id="PZQ49742.1"/>
    </source>
</evidence>
<dbReference type="Proteomes" id="UP000249185">
    <property type="component" value="Unassembled WGS sequence"/>
</dbReference>
<evidence type="ECO:0000313" key="4">
    <source>
        <dbReference type="Proteomes" id="UP000249185"/>
    </source>
</evidence>
<dbReference type="Pfam" id="PF17289">
    <property type="entry name" value="Terminase_6C"/>
    <property type="match status" value="1"/>
</dbReference>
<dbReference type="InterPro" id="IPR035421">
    <property type="entry name" value="Terminase_6C"/>
</dbReference>
<comment type="caution">
    <text evidence="3">The sequence shown here is derived from an EMBL/GenBank/DDBJ whole genome shotgun (WGS) entry which is preliminary data.</text>
</comment>
<evidence type="ECO:0000256" key="1">
    <source>
        <dbReference type="ARBA" id="ARBA00022612"/>
    </source>
</evidence>
<accession>A0A2W5N8E5</accession>
<gene>
    <name evidence="3" type="ORF">DI556_09735</name>
</gene>
<protein>
    <recommendedName>
        <fullName evidence="2">Terminase large subunit gp17-like C-terminal domain-containing protein</fullName>
    </recommendedName>
</protein>
<evidence type="ECO:0000259" key="2">
    <source>
        <dbReference type="Pfam" id="PF17289"/>
    </source>
</evidence>
<name>A0A2W5N8E5_RHOSU</name>
<dbReference type="AlphaFoldDB" id="A0A2W5N8E5"/>
<keyword evidence="1" id="KW-1188">Viral release from host cell</keyword>